<evidence type="ECO:0000259" key="9">
    <source>
        <dbReference type="Pfam" id="PF00535"/>
    </source>
</evidence>
<evidence type="ECO:0000256" key="7">
    <source>
        <dbReference type="ARBA" id="ARBA00023136"/>
    </source>
</evidence>
<comment type="similarity">
    <text evidence="2">Belongs to the glycosyltransferase 2 family.</text>
</comment>
<dbReference type="PANTHER" id="PTHR43398:SF1">
    <property type="entry name" value="DOLICHOL-PHOSPHATE MANNOSYLTRANSFERASE SUBUNIT 1"/>
    <property type="match status" value="1"/>
</dbReference>
<dbReference type="EMBL" id="SHBO01000011">
    <property type="protein sequence ID" value="RZO07617.1"/>
    <property type="molecule type" value="Genomic_DNA"/>
</dbReference>
<sequence length="375" mass="42459">MDMKPSESIKKVCFVLPTFNEADNIRSTIESIFLEKKHVNKATFFILIVDDNSPDGTQQIVKDLMGQYQNLKMITGEKKGLGEAYKRGFDYALSELDADIIFQMDSDGQHDSKLIPHFLSVFEQGFDLIIGSRFVEGGSTPEFSLRRKILSKVGNLLVRYVGGVSQIKDCTSGYRCIRASFLKRDSIKSLSARGYSFQSSLVCELTSQGAKTKEIPITFTRRISGESKLSWEDQVEFIMNIPRLGFRNYQDFIRYAIVGVSGVFVNLGIYYILTRFFGISQIVSPIISIECAVLSNFILNNFWTFKGRNLQESFISKLFKFHSIAALSGATNYGVFIMLISIFTINDLVANLFGILLGAILNYLINSNWTWRKFD</sequence>
<feature type="transmembrane region" description="Helical" evidence="8">
    <location>
        <begin position="324"/>
        <end position="342"/>
    </location>
</feature>
<dbReference type="PANTHER" id="PTHR43398">
    <property type="entry name" value="DOLICHOL-PHOSPHATE MANNOSYLTRANSFERASE SUBUNIT 1"/>
    <property type="match status" value="1"/>
</dbReference>
<dbReference type="AlphaFoldDB" id="A0A520LMZ0"/>
<dbReference type="GO" id="GO:0009247">
    <property type="term" value="P:glycolipid biosynthetic process"/>
    <property type="evidence" value="ECO:0007669"/>
    <property type="project" value="TreeGrafter"/>
</dbReference>
<evidence type="ECO:0000256" key="1">
    <source>
        <dbReference type="ARBA" id="ARBA00004141"/>
    </source>
</evidence>
<evidence type="ECO:0000259" key="10">
    <source>
        <dbReference type="Pfam" id="PF04138"/>
    </source>
</evidence>
<keyword evidence="5 8" id="KW-0812">Transmembrane</keyword>
<evidence type="ECO:0000256" key="8">
    <source>
        <dbReference type="SAM" id="Phobius"/>
    </source>
</evidence>
<feature type="transmembrane region" description="Helical" evidence="8">
    <location>
        <begin position="252"/>
        <end position="273"/>
    </location>
</feature>
<dbReference type="CDD" id="cd06442">
    <property type="entry name" value="DPM1_like"/>
    <property type="match status" value="1"/>
</dbReference>
<comment type="subcellular location">
    <subcellularLocation>
        <location evidence="1">Membrane</location>
        <topology evidence="1">Multi-pass membrane protein</topology>
    </subcellularLocation>
</comment>
<keyword evidence="4 11" id="KW-0808">Transferase</keyword>
<dbReference type="GO" id="GO:0000271">
    <property type="term" value="P:polysaccharide biosynthetic process"/>
    <property type="evidence" value="ECO:0007669"/>
    <property type="project" value="InterPro"/>
</dbReference>
<dbReference type="GO" id="GO:0016020">
    <property type="term" value="C:membrane"/>
    <property type="evidence" value="ECO:0007669"/>
    <property type="project" value="UniProtKB-SubCell"/>
</dbReference>
<evidence type="ECO:0000313" key="12">
    <source>
        <dbReference type="Proteomes" id="UP000318148"/>
    </source>
</evidence>
<evidence type="ECO:0000313" key="11">
    <source>
        <dbReference type="EMBL" id="RZO07617.1"/>
    </source>
</evidence>
<dbReference type="Pfam" id="PF04138">
    <property type="entry name" value="GtrA_DPMS_TM"/>
    <property type="match status" value="1"/>
</dbReference>
<evidence type="ECO:0000256" key="4">
    <source>
        <dbReference type="ARBA" id="ARBA00022679"/>
    </source>
</evidence>
<reference evidence="11 12" key="1">
    <citation type="submission" date="2019-02" db="EMBL/GenBank/DDBJ databases">
        <title>Prokaryotic population dynamics and viral predation in marine succession experiment using metagenomics: the confinement effect.</title>
        <authorList>
            <person name="Haro-Moreno J.M."/>
            <person name="Rodriguez-Valera F."/>
            <person name="Lopez-Perez M."/>
        </authorList>
    </citation>
    <scope>NUCLEOTIDE SEQUENCE [LARGE SCALE GENOMIC DNA]</scope>
    <source>
        <strain evidence="11">MED-G169</strain>
    </source>
</reference>
<gene>
    <name evidence="11" type="ORF">EVB02_01555</name>
</gene>
<proteinExistence type="inferred from homology"/>
<dbReference type="Proteomes" id="UP000318148">
    <property type="component" value="Unassembled WGS sequence"/>
</dbReference>
<keyword evidence="3" id="KW-0328">Glycosyltransferase</keyword>
<dbReference type="InterPro" id="IPR039528">
    <property type="entry name" value="DPM1-like"/>
</dbReference>
<dbReference type="InterPro" id="IPR029044">
    <property type="entry name" value="Nucleotide-diphossugar_trans"/>
</dbReference>
<dbReference type="Pfam" id="PF00535">
    <property type="entry name" value="Glycos_transf_2"/>
    <property type="match status" value="1"/>
</dbReference>
<evidence type="ECO:0000256" key="2">
    <source>
        <dbReference type="ARBA" id="ARBA00006739"/>
    </source>
</evidence>
<comment type="caution">
    <text evidence="11">The sequence shown here is derived from an EMBL/GenBank/DDBJ whole genome shotgun (WGS) entry which is preliminary data.</text>
</comment>
<name>A0A520LMZ0_9GAMM</name>
<keyword evidence="7 8" id="KW-0472">Membrane</keyword>
<protein>
    <submittedName>
        <fullName evidence="11">Glycosyltransferase family 2 protein</fullName>
    </submittedName>
</protein>
<dbReference type="GO" id="GO:0004582">
    <property type="term" value="F:dolichyl-phosphate beta-D-mannosyltransferase activity"/>
    <property type="evidence" value="ECO:0007669"/>
    <property type="project" value="InterPro"/>
</dbReference>
<dbReference type="InterPro" id="IPR001173">
    <property type="entry name" value="Glyco_trans_2-like"/>
</dbReference>
<evidence type="ECO:0000256" key="6">
    <source>
        <dbReference type="ARBA" id="ARBA00022989"/>
    </source>
</evidence>
<feature type="domain" description="GtrA/DPMS transmembrane" evidence="10">
    <location>
        <begin position="254"/>
        <end position="371"/>
    </location>
</feature>
<dbReference type="Gene3D" id="3.90.550.10">
    <property type="entry name" value="Spore Coat Polysaccharide Biosynthesis Protein SpsA, Chain A"/>
    <property type="match status" value="1"/>
</dbReference>
<dbReference type="SUPFAM" id="SSF53448">
    <property type="entry name" value="Nucleotide-diphospho-sugar transferases"/>
    <property type="match status" value="1"/>
</dbReference>
<dbReference type="InterPro" id="IPR007267">
    <property type="entry name" value="GtrA_DPMS_TM"/>
</dbReference>
<organism evidence="11 12">
    <name type="scientific">SAR92 clade bacterium</name>
    <dbReference type="NCBI Taxonomy" id="2315479"/>
    <lineage>
        <taxon>Bacteria</taxon>
        <taxon>Pseudomonadati</taxon>
        <taxon>Pseudomonadota</taxon>
        <taxon>Gammaproteobacteria</taxon>
        <taxon>Cellvibrionales</taxon>
        <taxon>Porticoccaceae</taxon>
        <taxon>SAR92 clade</taxon>
    </lineage>
</organism>
<feature type="transmembrane region" description="Helical" evidence="8">
    <location>
        <begin position="279"/>
        <end position="303"/>
    </location>
</feature>
<feature type="transmembrane region" description="Helical" evidence="8">
    <location>
        <begin position="348"/>
        <end position="365"/>
    </location>
</feature>
<keyword evidence="6 8" id="KW-1133">Transmembrane helix</keyword>
<evidence type="ECO:0000256" key="3">
    <source>
        <dbReference type="ARBA" id="ARBA00022676"/>
    </source>
</evidence>
<accession>A0A520LMZ0</accession>
<feature type="domain" description="Glycosyltransferase 2-like" evidence="9">
    <location>
        <begin position="14"/>
        <end position="181"/>
    </location>
</feature>
<evidence type="ECO:0000256" key="5">
    <source>
        <dbReference type="ARBA" id="ARBA00022692"/>
    </source>
</evidence>